<dbReference type="Pfam" id="PF03739">
    <property type="entry name" value="LptF_LptG"/>
    <property type="match status" value="1"/>
</dbReference>
<evidence type="ECO:0000256" key="6">
    <source>
        <dbReference type="SAM" id="Phobius"/>
    </source>
</evidence>
<keyword evidence="8" id="KW-1185">Reference proteome</keyword>
<feature type="transmembrane region" description="Helical" evidence="6">
    <location>
        <begin position="99"/>
        <end position="122"/>
    </location>
</feature>
<feature type="transmembrane region" description="Helical" evidence="6">
    <location>
        <begin position="7"/>
        <end position="29"/>
    </location>
</feature>
<evidence type="ECO:0000256" key="5">
    <source>
        <dbReference type="ARBA" id="ARBA00023136"/>
    </source>
</evidence>
<feature type="transmembrane region" description="Helical" evidence="6">
    <location>
        <begin position="55"/>
        <end position="78"/>
    </location>
</feature>
<evidence type="ECO:0000256" key="3">
    <source>
        <dbReference type="ARBA" id="ARBA00022692"/>
    </source>
</evidence>
<evidence type="ECO:0000256" key="4">
    <source>
        <dbReference type="ARBA" id="ARBA00022989"/>
    </source>
</evidence>
<keyword evidence="3 6" id="KW-0812">Transmembrane</keyword>
<sequence>MGRIDRYLLSQFLAVFGLASLVLVLVYWINRAVLLFDQLIADGQSAWVFLELTALALPSIVRLVLPLAAFAATLYALARLSGDSELTVVQATGASPWRLARPVAAFGLVVLLLMSALSHVLAPAAIGRLNDRQAEIAETATARLLREGEFISPNAGLTLFIREIAPEGELRGLLLSDTRDAGVGVTYTATRAYLVQGETGPQLVMVDGMVQRLFAEGQRLVATSFSDLAYDLGPLMPEASDGNRSSRESSTWALLRATPEAAAAMGRTRAQLWSEVQDRVAEALLAPVAALLALGCLLQGEFSRFGVWRQVLGAILLVIGVKGVEAAVVPLVREDPARWPLTYLPALAGLLAAAALLWWAARPRRVPAEAAA</sequence>
<dbReference type="InterPro" id="IPR030922">
    <property type="entry name" value="LptF"/>
</dbReference>
<dbReference type="PANTHER" id="PTHR33529:SF6">
    <property type="entry name" value="YJGP_YJGQ FAMILY PERMEASE"/>
    <property type="match status" value="1"/>
</dbReference>
<dbReference type="NCBIfam" id="TIGR04407">
    <property type="entry name" value="LptF_YjgP"/>
    <property type="match status" value="1"/>
</dbReference>
<protein>
    <submittedName>
        <fullName evidence="7">LPS export ABC transporter permease LptF</fullName>
    </submittedName>
</protein>
<evidence type="ECO:0000256" key="1">
    <source>
        <dbReference type="ARBA" id="ARBA00004651"/>
    </source>
</evidence>
<proteinExistence type="predicted"/>
<dbReference type="EMBL" id="JBHSNA010000004">
    <property type="protein sequence ID" value="MFC5566176.1"/>
    <property type="molecule type" value="Genomic_DNA"/>
</dbReference>
<organism evidence="7 8">
    <name type="scientific">Rubellimicrobium aerolatum</name>
    <dbReference type="NCBI Taxonomy" id="490979"/>
    <lineage>
        <taxon>Bacteria</taxon>
        <taxon>Pseudomonadati</taxon>
        <taxon>Pseudomonadota</taxon>
        <taxon>Alphaproteobacteria</taxon>
        <taxon>Rhodobacterales</taxon>
        <taxon>Roseobacteraceae</taxon>
        <taxon>Rubellimicrobium</taxon>
    </lineage>
</organism>
<accession>A0ABW0SB99</accession>
<keyword evidence="4 6" id="KW-1133">Transmembrane helix</keyword>
<gene>
    <name evidence="7" type="primary">lptF</name>
    <name evidence="7" type="ORF">ACFPOC_07045</name>
</gene>
<evidence type="ECO:0000313" key="8">
    <source>
        <dbReference type="Proteomes" id="UP001596056"/>
    </source>
</evidence>
<dbReference type="PANTHER" id="PTHR33529">
    <property type="entry name" value="SLR0882 PROTEIN-RELATED"/>
    <property type="match status" value="1"/>
</dbReference>
<feature type="transmembrane region" description="Helical" evidence="6">
    <location>
        <begin position="311"/>
        <end position="331"/>
    </location>
</feature>
<keyword evidence="5 6" id="KW-0472">Membrane</keyword>
<keyword evidence="2" id="KW-1003">Cell membrane</keyword>
<feature type="transmembrane region" description="Helical" evidence="6">
    <location>
        <begin position="343"/>
        <end position="361"/>
    </location>
</feature>
<dbReference type="Proteomes" id="UP001596056">
    <property type="component" value="Unassembled WGS sequence"/>
</dbReference>
<comment type="caution">
    <text evidence="7">The sequence shown here is derived from an EMBL/GenBank/DDBJ whole genome shotgun (WGS) entry which is preliminary data.</text>
</comment>
<name>A0ABW0SB99_9RHOB</name>
<dbReference type="RefSeq" id="WP_342454141.1">
    <property type="nucleotide sequence ID" value="NZ_JAGGJP010000004.1"/>
</dbReference>
<dbReference type="InterPro" id="IPR005495">
    <property type="entry name" value="LptG/LptF_permease"/>
</dbReference>
<comment type="subcellular location">
    <subcellularLocation>
        <location evidence="1">Cell membrane</location>
        <topology evidence="1">Multi-pass membrane protein</topology>
    </subcellularLocation>
</comment>
<evidence type="ECO:0000256" key="2">
    <source>
        <dbReference type="ARBA" id="ARBA00022475"/>
    </source>
</evidence>
<reference evidence="8" key="1">
    <citation type="journal article" date="2019" name="Int. J. Syst. Evol. Microbiol.">
        <title>The Global Catalogue of Microorganisms (GCM) 10K type strain sequencing project: providing services to taxonomists for standard genome sequencing and annotation.</title>
        <authorList>
            <consortium name="The Broad Institute Genomics Platform"/>
            <consortium name="The Broad Institute Genome Sequencing Center for Infectious Disease"/>
            <person name="Wu L."/>
            <person name="Ma J."/>
        </authorList>
    </citation>
    <scope>NUCLEOTIDE SEQUENCE [LARGE SCALE GENOMIC DNA]</scope>
    <source>
        <strain evidence="8">KACC 11588</strain>
    </source>
</reference>
<evidence type="ECO:0000313" key="7">
    <source>
        <dbReference type="EMBL" id="MFC5566176.1"/>
    </source>
</evidence>